<dbReference type="EMBL" id="CAADFQ010000045">
    <property type="protein sequence ID" value="VFK33413.1"/>
    <property type="molecule type" value="Genomic_DNA"/>
</dbReference>
<evidence type="ECO:0000313" key="1">
    <source>
        <dbReference type="EMBL" id="VFK28942.1"/>
    </source>
</evidence>
<proteinExistence type="predicted"/>
<dbReference type="GO" id="GO:0042803">
    <property type="term" value="F:protein homodimerization activity"/>
    <property type="evidence" value="ECO:0007669"/>
    <property type="project" value="InterPro"/>
</dbReference>
<protein>
    <submittedName>
        <fullName evidence="1">Molecular chaperone GrpE</fullName>
    </submittedName>
</protein>
<dbReference type="AlphaFoldDB" id="A0A450XI24"/>
<dbReference type="GO" id="GO:0006457">
    <property type="term" value="P:protein folding"/>
    <property type="evidence" value="ECO:0007669"/>
    <property type="project" value="InterPro"/>
</dbReference>
<reference evidence="1" key="1">
    <citation type="submission" date="2019-02" db="EMBL/GenBank/DDBJ databases">
        <authorList>
            <person name="Gruber-Vodicka R. H."/>
            <person name="Seah K. B. B."/>
        </authorList>
    </citation>
    <scope>NUCLEOTIDE SEQUENCE</scope>
    <source>
        <strain evidence="1">BECK_BZ197</strain>
        <strain evidence="3">BECK_BZ198</strain>
        <strain evidence="2">BECK_BZ199</strain>
    </source>
</reference>
<accession>A0A450XI24</accession>
<organism evidence="1">
    <name type="scientific">Candidatus Kentrum sp. MB</name>
    <dbReference type="NCBI Taxonomy" id="2138164"/>
    <lineage>
        <taxon>Bacteria</taxon>
        <taxon>Pseudomonadati</taxon>
        <taxon>Pseudomonadota</taxon>
        <taxon>Gammaproteobacteria</taxon>
        <taxon>Candidatus Kentrum</taxon>
    </lineage>
</organism>
<evidence type="ECO:0000313" key="3">
    <source>
        <dbReference type="EMBL" id="VFK76155.1"/>
    </source>
</evidence>
<gene>
    <name evidence="1" type="ORF">BECKMB1821G_GA0114241_104312</name>
    <name evidence="3" type="ORF">BECKMB1821H_GA0114242_104412</name>
    <name evidence="2" type="ORF">BECKMB1821I_GA0114274_104512</name>
</gene>
<dbReference type="InterPro" id="IPR000740">
    <property type="entry name" value="GrpE"/>
</dbReference>
<dbReference type="Pfam" id="PF01025">
    <property type="entry name" value="GrpE"/>
    <property type="match status" value="1"/>
</dbReference>
<dbReference type="EMBL" id="CAADFO010000043">
    <property type="protein sequence ID" value="VFK28942.1"/>
    <property type="molecule type" value="Genomic_DNA"/>
</dbReference>
<sequence length="203" mass="23193">MDSADEKENQATGPDPLPQISLLQELLTKGIEQILQQFEAKIKYDARKQEQIDALHAQLQEYKSDLLTKALRPVFNAMIRLHDDAGKTLQALHEKALDELPPERFFKIMEDFLDDIERLLQDHGVESFRDQEPEHPFNGGRQQVAGFVDTPNPDLKGKVAECLRPGFEYGNILLRKEKVKAYRYVAINDIPSNNAFSESEEST</sequence>
<evidence type="ECO:0000313" key="2">
    <source>
        <dbReference type="EMBL" id="VFK33413.1"/>
    </source>
</evidence>
<name>A0A450XI24_9GAMM</name>
<dbReference type="GO" id="GO:0000774">
    <property type="term" value="F:adenyl-nucleotide exchange factor activity"/>
    <property type="evidence" value="ECO:0007669"/>
    <property type="project" value="InterPro"/>
</dbReference>
<dbReference type="EMBL" id="CAADGH010000044">
    <property type="protein sequence ID" value="VFK76155.1"/>
    <property type="molecule type" value="Genomic_DNA"/>
</dbReference>
<dbReference type="GO" id="GO:0051087">
    <property type="term" value="F:protein-folding chaperone binding"/>
    <property type="evidence" value="ECO:0007669"/>
    <property type="project" value="InterPro"/>
</dbReference>